<dbReference type="EMBL" id="JXJN01001978">
    <property type="status" value="NOT_ANNOTATED_CDS"/>
    <property type="molecule type" value="Genomic_DNA"/>
</dbReference>
<reference evidence="2" key="2">
    <citation type="submission" date="2020-05" db="UniProtKB">
        <authorList>
            <consortium name="EnsemblMetazoa"/>
        </authorList>
    </citation>
    <scope>IDENTIFICATION</scope>
    <source>
        <strain evidence="2">IAEA</strain>
    </source>
</reference>
<dbReference type="AlphaFoldDB" id="A0A1B0AQP1"/>
<evidence type="ECO:0000313" key="3">
    <source>
        <dbReference type="Proteomes" id="UP000092460"/>
    </source>
</evidence>
<sequence>MLSHCIRFQFSLDHRKDRKQYNSLIRIFVFFELDQHNEFAVLKLNDGNYYLTMELRRYCVIRFHCTKSVGTAIPVGRVDFRVAPNIVGPQVSSSVVEHFQFFKLFFTDEIVDEIVDKFEFENNNQKLYVANVEFWAFIAVVKNMGTMPISNMQEYWPTNENSRIPFFPAIFTRSRFNQIFWMLQTLQNT</sequence>
<feature type="domain" description="PiggyBac transposable element-derived protein" evidence="1">
    <location>
        <begin position="100"/>
        <end position="186"/>
    </location>
</feature>
<keyword evidence="3" id="KW-1185">Reference proteome</keyword>
<reference evidence="3" key="1">
    <citation type="submission" date="2015-01" db="EMBL/GenBank/DDBJ databases">
        <authorList>
            <person name="Aksoy S."/>
            <person name="Warren W."/>
            <person name="Wilson R.K."/>
        </authorList>
    </citation>
    <scope>NUCLEOTIDE SEQUENCE [LARGE SCALE GENOMIC DNA]</scope>
    <source>
        <strain evidence="3">IAEA</strain>
    </source>
</reference>
<dbReference type="STRING" id="67801.A0A1B0AQP1"/>
<dbReference type="VEuPathDB" id="VectorBase:GPPI005073"/>
<dbReference type="InterPro" id="IPR029526">
    <property type="entry name" value="PGBD"/>
</dbReference>
<dbReference type="Pfam" id="PF13843">
    <property type="entry name" value="DDE_Tnp_1_7"/>
    <property type="match status" value="1"/>
</dbReference>
<proteinExistence type="predicted"/>
<name>A0A1B0AQP1_9MUSC</name>
<evidence type="ECO:0000313" key="2">
    <source>
        <dbReference type="EnsemblMetazoa" id="GPPI005073-PA"/>
    </source>
</evidence>
<dbReference type="EnsemblMetazoa" id="GPPI005073-RA">
    <property type="protein sequence ID" value="GPPI005073-PA"/>
    <property type="gene ID" value="GPPI005073"/>
</dbReference>
<evidence type="ECO:0000259" key="1">
    <source>
        <dbReference type="Pfam" id="PF13843"/>
    </source>
</evidence>
<organism evidence="2 3">
    <name type="scientific">Glossina palpalis gambiensis</name>
    <dbReference type="NCBI Taxonomy" id="67801"/>
    <lineage>
        <taxon>Eukaryota</taxon>
        <taxon>Metazoa</taxon>
        <taxon>Ecdysozoa</taxon>
        <taxon>Arthropoda</taxon>
        <taxon>Hexapoda</taxon>
        <taxon>Insecta</taxon>
        <taxon>Pterygota</taxon>
        <taxon>Neoptera</taxon>
        <taxon>Endopterygota</taxon>
        <taxon>Diptera</taxon>
        <taxon>Brachycera</taxon>
        <taxon>Muscomorpha</taxon>
        <taxon>Hippoboscoidea</taxon>
        <taxon>Glossinidae</taxon>
        <taxon>Glossina</taxon>
    </lineage>
</organism>
<accession>A0A1B0AQP1</accession>
<dbReference type="Proteomes" id="UP000092460">
    <property type="component" value="Unassembled WGS sequence"/>
</dbReference>
<protein>
    <recommendedName>
        <fullName evidence="1">PiggyBac transposable element-derived protein domain-containing protein</fullName>
    </recommendedName>
</protein>